<protein>
    <submittedName>
        <fullName evidence="4">Uncharacterized protein LOC118407075</fullName>
    </submittedName>
</protein>
<dbReference type="PANTHER" id="PTHR47160:SF10">
    <property type="entry name" value="MULE TRANSPOSASE DOMAIN-CONTAINING PROTEIN"/>
    <property type="match status" value="1"/>
</dbReference>
<dbReference type="Proteomes" id="UP000001554">
    <property type="component" value="Chromosome 19"/>
</dbReference>
<dbReference type="GeneID" id="118407075"/>
<feature type="region of interest" description="Disordered" evidence="1">
    <location>
        <begin position="42"/>
        <end position="84"/>
    </location>
</feature>
<dbReference type="Pfam" id="PF10551">
    <property type="entry name" value="MULE"/>
    <property type="match status" value="1"/>
</dbReference>
<proteinExistence type="predicted"/>
<dbReference type="PANTHER" id="PTHR47160">
    <property type="entry name" value="PUTATIVE-RELATED"/>
    <property type="match status" value="1"/>
</dbReference>
<sequence length="573" mass="66346">MNTRLYKGISQDFYRRLVREEVSLGEWLCSVCWATGEVAQDEEETMDLSLGDGLPGGSGAEEEMEAPEDEAEVPREPTSPIPMPRVVLEDSIGDLSVEEDLPVGAERDVTFSLVKKGTKRGADKLTDSLGFAYTVRKRKVTVTYWECEKRPKDKSFRCNASVIERPPGSGVYRRGDNEHNHPPVVNCETNIKIQAEVRAKAVADVFKSAHSIVQETMLSSVDEEAPNPQLPKISNLIRMANRNREKLRPKDPTTMDFELNHDYVPAGFLRGDVWCGERRHLVFASDKQLTLLSKAKTWYCDGTFFVVRPPFSQLFSIHAFVKQGEDYKQVPLVFVLMSRREKGDYKKVFETVRDMLPRQPKVENFVMDFEDGMWGAVRSVFPTCTRKGCGFHLTQAIYKKIQRLGLQPVYYEKGGAYEFMRKLMVLHFLPAQRIRGAFEEMRREVQHPTLLELMEYMEREWLGNSVWSIDEWSVYYQPVRTNNDLEGYHTRLNKKAQHSLAFYLLVDLLHKEAQYVRLQVKMVSTNRLTRYQRKPYRVLQQQIFNLFDRFHGGQMDTASFLRTVSRLYGPVQR</sequence>
<dbReference type="OrthoDB" id="3066195at2759"/>
<gene>
    <name evidence="4" type="primary">LOC118407075</name>
</gene>
<dbReference type="RefSeq" id="XP_035663387.1">
    <property type="nucleotide sequence ID" value="XM_035807494.1"/>
</dbReference>
<feature type="compositionally biased region" description="Acidic residues" evidence="1">
    <location>
        <begin position="60"/>
        <end position="71"/>
    </location>
</feature>
<dbReference type="InterPro" id="IPR018289">
    <property type="entry name" value="MULE_transposase_dom"/>
</dbReference>
<organism evidence="3 4">
    <name type="scientific">Branchiostoma floridae</name>
    <name type="common">Florida lancelet</name>
    <name type="synonym">Amphioxus</name>
    <dbReference type="NCBI Taxonomy" id="7739"/>
    <lineage>
        <taxon>Eukaryota</taxon>
        <taxon>Metazoa</taxon>
        <taxon>Chordata</taxon>
        <taxon>Cephalochordata</taxon>
        <taxon>Leptocardii</taxon>
        <taxon>Amphioxiformes</taxon>
        <taxon>Branchiostomatidae</taxon>
        <taxon>Branchiostoma</taxon>
    </lineage>
</organism>
<evidence type="ECO:0000259" key="2">
    <source>
        <dbReference type="Pfam" id="PF10551"/>
    </source>
</evidence>
<keyword evidence="3" id="KW-1185">Reference proteome</keyword>
<reference evidence="4" key="2">
    <citation type="submission" date="2025-08" db="UniProtKB">
        <authorList>
            <consortium name="RefSeq"/>
        </authorList>
    </citation>
    <scope>IDENTIFICATION</scope>
    <source>
        <strain evidence="4">S238N-H82</strain>
        <tissue evidence="4">Testes</tissue>
    </source>
</reference>
<feature type="domain" description="MULE transposase" evidence="2">
    <location>
        <begin position="299"/>
        <end position="395"/>
    </location>
</feature>
<accession>A0A9J7HS34</accession>
<dbReference type="KEGG" id="bfo:118407075"/>
<name>A0A9J7HS34_BRAFL</name>
<evidence type="ECO:0000313" key="4">
    <source>
        <dbReference type="RefSeq" id="XP_035663387.1"/>
    </source>
</evidence>
<dbReference type="AlphaFoldDB" id="A0A9J7HS34"/>
<evidence type="ECO:0000256" key="1">
    <source>
        <dbReference type="SAM" id="MobiDB-lite"/>
    </source>
</evidence>
<reference evidence="3" key="1">
    <citation type="journal article" date="2020" name="Nat. Ecol. Evol.">
        <title>Deeply conserved synteny resolves early events in vertebrate evolution.</title>
        <authorList>
            <person name="Simakov O."/>
            <person name="Marletaz F."/>
            <person name="Yue J.X."/>
            <person name="O'Connell B."/>
            <person name="Jenkins J."/>
            <person name="Brandt A."/>
            <person name="Calef R."/>
            <person name="Tung C.H."/>
            <person name="Huang T.K."/>
            <person name="Schmutz J."/>
            <person name="Satoh N."/>
            <person name="Yu J.K."/>
            <person name="Putnam N.H."/>
            <person name="Green R.E."/>
            <person name="Rokhsar D.S."/>
        </authorList>
    </citation>
    <scope>NUCLEOTIDE SEQUENCE [LARGE SCALE GENOMIC DNA]</scope>
    <source>
        <strain evidence="3">S238N-H82</strain>
    </source>
</reference>
<dbReference type="Gene3D" id="2.20.25.240">
    <property type="match status" value="1"/>
</dbReference>
<evidence type="ECO:0000313" key="3">
    <source>
        <dbReference type="Proteomes" id="UP000001554"/>
    </source>
</evidence>
<dbReference type="OMA" id="WHRRINF"/>